<accession>A0A183FMV1</accession>
<reference evidence="3" key="2">
    <citation type="submission" date="2019-09" db="UniProtKB">
        <authorList>
            <consortium name="WormBaseParasite"/>
        </authorList>
    </citation>
    <scope>IDENTIFICATION</scope>
</reference>
<evidence type="ECO:0000313" key="1">
    <source>
        <dbReference type="EMBL" id="VDO77669.1"/>
    </source>
</evidence>
<protein>
    <submittedName>
        <fullName evidence="1 3">Uncharacterized protein</fullName>
    </submittedName>
</protein>
<dbReference type="Proteomes" id="UP000050761">
    <property type="component" value="Unassembled WGS sequence"/>
</dbReference>
<name>A0A183FMV1_HELPZ</name>
<dbReference type="OrthoDB" id="409898at2759"/>
<dbReference type="AlphaFoldDB" id="A0A183FMV1"/>
<evidence type="ECO:0000313" key="3">
    <source>
        <dbReference type="WBParaSite" id="HPBE_0000875401-mRNA-1"/>
    </source>
</evidence>
<dbReference type="WBParaSite" id="HPBE_0000875401-mRNA-1">
    <property type="protein sequence ID" value="HPBE_0000875401-mRNA-1"/>
    <property type="gene ID" value="HPBE_0000875401"/>
</dbReference>
<accession>A0A3P7YKY3</accession>
<evidence type="ECO:0000313" key="2">
    <source>
        <dbReference type="Proteomes" id="UP000050761"/>
    </source>
</evidence>
<organism evidence="2 3">
    <name type="scientific">Heligmosomoides polygyrus</name>
    <name type="common">Parasitic roundworm</name>
    <dbReference type="NCBI Taxonomy" id="6339"/>
    <lineage>
        <taxon>Eukaryota</taxon>
        <taxon>Metazoa</taxon>
        <taxon>Ecdysozoa</taxon>
        <taxon>Nematoda</taxon>
        <taxon>Chromadorea</taxon>
        <taxon>Rhabditida</taxon>
        <taxon>Rhabditina</taxon>
        <taxon>Rhabditomorpha</taxon>
        <taxon>Strongyloidea</taxon>
        <taxon>Heligmosomidae</taxon>
        <taxon>Heligmosomoides</taxon>
    </lineage>
</organism>
<keyword evidence="2" id="KW-1185">Reference proteome</keyword>
<dbReference type="EMBL" id="UZAH01026244">
    <property type="protein sequence ID" value="VDO77669.1"/>
    <property type="molecule type" value="Genomic_DNA"/>
</dbReference>
<gene>
    <name evidence="1" type="ORF">HPBE_LOCUS8755</name>
</gene>
<proteinExistence type="predicted"/>
<reference evidence="1 2" key="1">
    <citation type="submission" date="2018-11" db="EMBL/GenBank/DDBJ databases">
        <authorList>
            <consortium name="Pathogen Informatics"/>
        </authorList>
    </citation>
    <scope>NUCLEOTIDE SEQUENCE [LARGE SCALE GENOMIC DNA]</scope>
</reference>
<sequence length="176" mass="18957">MRSNVECGYVDGPLVRVGRSTGAKKDMQETRWFCCKSRGIGRLFKAVLCGSPRTTSGGGMIVSERFRDTIASVKRFDDTGCSEQTKEFKSLLDDRTAEMPLQDMVVVAGDPNGHVGAVKAGYSCHGGLVMGHAMPMALSQTRTVPCETVATHRATTSATHRATTTDLLAEDHTSEV</sequence>